<feature type="transmembrane region" description="Helical" evidence="1">
    <location>
        <begin position="21"/>
        <end position="44"/>
    </location>
</feature>
<organism evidence="2 3">
    <name type="scientific">Sandaracinus amylolyticus</name>
    <dbReference type="NCBI Taxonomy" id="927083"/>
    <lineage>
        <taxon>Bacteria</taxon>
        <taxon>Pseudomonadati</taxon>
        <taxon>Myxococcota</taxon>
        <taxon>Polyangia</taxon>
        <taxon>Polyangiales</taxon>
        <taxon>Sandaracinaceae</taxon>
        <taxon>Sandaracinus</taxon>
    </lineage>
</organism>
<accession>A0A0F6SI66</accession>
<keyword evidence="1" id="KW-1133">Transmembrane helix</keyword>
<dbReference type="RefSeq" id="WP_053238503.1">
    <property type="nucleotide sequence ID" value="NZ_CP011125.1"/>
</dbReference>
<dbReference type="Proteomes" id="UP000034883">
    <property type="component" value="Chromosome"/>
</dbReference>
<keyword evidence="3" id="KW-1185">Reference proteome</keyword>
<keyword evidence="1" id="KW-0472">Membrane</keyword>
<evidence type="ECO:0000313" key="3">
    <source>
        <dbReference type="Proteomes" id="UP000034883"/>
    </source>
</evidence>
<protein>
    <submittedName>
        <fullName evidence="2">Uncharacterized protein</fullName>
    </submittedName>
</protein>
<dbReference type="AlphaFoldDB" id="A0A0F6SI66"/>
<dbReference type="EMBL" id="CP011125">
    <property type="protein sequence ID" value="AKF11659.1"/>
    <property type="molecule type" value="Genomic_DNA"/>
</dbReference>
<proteinExistence type="predicted"/>
<sequence>MTQRRQGKSERGSAWGRLRAILPNLARLFAFLLVVYAVAMVIVARQVRAETNEIMLGVGSQMMTYAEADAQDSPRTLHVNGQRLLFGSGHTANHDVDEVLDFFEARCTSRDGRLVERVHELYEQRQMPVPDTSMLDGTLRDSTERSGYVACFDVGEEREGVEGLLARLQSFADSGNLARMGGLRYVYARRTDDGGTHFLVFHTDEELNVYEMFPSTGDAPGADVDGLPRPANTRRLMSAWEEGDPHSLSMYTSTTRSAEELQRWYRSELPDSGWDLVEPTDAQRDRFTRHWSQHDRDVLERGRALHAEQGDRQVMVVFTDDEPSGQAVVTVLTAR</sequence>
<keyword evidence="1" id="KW-0812">Transmembrane</keyword>
<dbReference type="KEGG" id="samy:DB32_008808"/>
<gene>
    <name evidence="2" type="ORF">DB32_008808</name>
</gene>
<reference evidence="2 3" key="1">
    <citation type="submission" date="2015-03" db="EMBL/GenBank/DDBJ databases">
        <title>Genome assembly of Sandaracinus amylolyticus DSM 53668.</title>
        <authorList>
            <person name="Sharma G."/>
            <person name="Subramanian S."/>
        </authorList>
    </citation>
    <scope>NUCLEOTIDE SEQUENCE [LARGE SCALE GENOMIC DNA]</scope>
    <source>
        <strain evidence="2 3">DSM 53668</strain>
    </source>
</reference>
<name>A0A0F6SI66_9BACT</name>
<dbReference type="OrthoDB" id="5498585at2"/>
<evidence type="ECO:0000256" key="1">
    <source>
        <dbReference type="SAM" id="Phobius"/>
    </source>
</evidence>
<evidence type="ECO:0000313" key="2">
    <source>
        <dbReference type="EMBL" id="AKF11659.1"/>
    </source>
</evidence>
<dbReference type="STRING" id="927083.DB32_008808"/>